<keyword evidence="4" id="KW-0560">Oxidoreductase</keyword>
<reference evidence="6" key="3">
    <citation type="submission" date="2025-08" db="UniProtKB">
        <authorList>
            <consortium name="RefSeq"/>
        </authorList>
    </citation>
    <scope>IDENTIFICATION</scope>
    <source>
        <strain evidence="6">NI907</strain>
    </source>
</reference>
<dbReference type="AlphaFoldDB" id="A0A6P8AQR3"/>
<keyword evidence="2" id="KW-0285">Flavoprotein</keyword>
<organism evidence="5 6">
    <name type="scientific">Pyricularia grisea</name>
    <name type="common">Crabgrass-specific blast fungus</name>
    <name type="synonym">Magnaporthe grisea</name>
    <dbReference type="NCBI Taxonomy" id="148305"/>
    <lineage>
        <taxon>Eukaryota</taxon>
        <taxon>Fungi</taxon>
        <taxon>Dikarya</taxon>
        <taxon>Ascomycota</taxon>
        <taxon>Pezizomycotina</taxon>
        <taxon>Sordariomycetes</taxon>
        <taxon>Sordariomycetidae</taxon>
        <taxon>Magnaporthales</taxon>
        <taxon>Pyriculariaceae</taxon>
        <taxon>Pyricularia</taxon>
    </lineage>
</organism>
<protein>
    <recommendedName>
        <fullName evidence="7">FAD linked oxidase N-terminal domain-containing protein</fullName>
    </recommendedName>
</protein>
<evidence type="ECO:0000256" key="3">
    <source>
        <dbReference type="ARBA" id="ARBA00022827"/>
    </source>
</evidence>
<evidence type="ECO:0000256" key="4">
    <source>
        <dbReference type="ARBA" id="ARBA00023002"/>
    </source>
</evidence>
<dbReference type="RefSeq" id="XP_030977224.1">
    <property type="nucleotide sequence ID" value="XM_031132181.1"/>
</dbReference>
<evidence type="ECO:0008006" key="7">
    <source>
        <dbReference type="Google" id="ProtNLM"/>
    </source>
</evidence>
<dbReference type="GO" id="GO:0050660">
    <property type="term" value="F:flavin adenine dinucleotide binding"/>
    <property type="evidence" value="ECO:0007669"/>
    <property type="project" value="InterPro"/>
</dbReference>
<keyword evidence="3" id="KW-0274">FAD</keyword>
<name>A0A6P8AQR3_PYRGI</name>
<sequence>MAQLRAVQILRSWRLWTKSTFLICDILEAVGLGNRLSSNLSTLYDDTLSAYWPLDSTQISPACIFFPQSAEEVATAVEVLGVSGTDNNDGNLKGCNQSCKFAVRGAGHTANPGANNIRDGVTIDFSELV</sequence>
<reference evidence="6" key="1">
    <citation type="journal article" date="2019" name="Mol. Biol. Evol.">
        <title>Blast fungal genomes show frequent chromosomal changes, gene gains and losses, and effector gene turnover.</title>
        <authorList>
            <person name="Gomez Luciano L.B."/>
            <person name="Jason Tsai I."/>
            <person name="Chuma I."/>
            <person name="Tosa Y."/>
            <person name="Chen Y.H."/>
            <person name="Li J.Y."/>
            <person name="Li M.Y."/>
            <person name="Jade Lu M.Y."/>
            <person name="Nakayashiki H."/>
            <person name="Li W.H."/>
        </authorList>
    </citation>
    <scope>NUCLEOTIDE SEQUENCE</scope>
    <source>
        <strain evidence="6">NI907</strain>
    </source>
</reference>
<dbReference type="Gene3D" id="3.30.465.10">
    <property type="match status" value="1"/>
</dbReference>
<dbReference type="GO" id="GO:0016491">
    <property type="term" value="F:oxidoreductase activity"/>
    <property type="evidence" value="ECO:0007669"/>
    <property type="project" value="UniProtKB-KW"/>
</dbReference>
<gene>
    <name evidence="6" type="ORF">PgNI_12227</name>
</gene>
<dbReference type="SUPFAM" id="SSF56176">
    <property type="entry name" value="FAD-binding/transporter-associated domain-like"/>
    <property type="match status" value="1"/>
</dbReference>
<reference evidence="6" key="2">
    <citation type="submission" date="2019-10" db="EMBL/GenBank/DDBJ databases">
        <authorList>
            <consortium name="NCBI Genome Project"/>
        </authorList>
    </citation>
    <scope>NUCLEOTIDE SEQUENCE</scope>
    <source>
        <strain evidence="6">NI907</strain>
    </source>
</reference>
<dbReference type="InterPro" id="IPR016169">
    <property type="entry name" value="FAD-bd_PCMH_sub2"/>
</dbReference>
<proteinExistence type="inferred from homology"/>
<dbReference type="Proteomes" id="UP000515153">
    <property type="component" value="Unplaced"/>
</dbReference>
<evidence type="ECO:0000256" key="1">
    <source>
        <dbReference type="ARBA" id="ARBA00005466"/>
    </source>
</evidence>
<accession>A0A6P8AQR3</accession>
<dbReference type="InterPro" id="IPR036318">
    <property type="entry name" value="FAD-bd_PCMH-like_sf"/>
</dbReference>
<dbReference type="PANTHER" id="PTHR42973">
    <property type="entry name" value="BINDING OXIDOREDUCTASE, PUTATIVE (AFU_ORTHOLOGUE AFUA_1G17690)-RELATED"/>
    <property type="match status" value="1"/>
</dbReference>
<evidence type="ECO:0000313" key="5">
    <source>
        <dbReference type="Proteomes" id="UP000515153"/>
    </source>
</evidence>
<dbReference type="InterPro" id="IPR050416">
    <property type="entry name" value="FAD-linked_Oxidoreductase"/>
</dbReference>
<evidence type="ECO:0000313" key="6">
    <source>
        <dbReference type="RefSeq" id="XP_030977224.1"/>
    </source>
</evidence>
<dbReference type="PANTHER" id="PTHR42973:SF53">
    <property type="entry name" value="FAD-BINDING PCMH-TYPE DOMAIN-CONTAINING PROTEIN-RELATED"/>
    <property type="match status" value="1"/>
</dbReference>
<dbReference type="GeneID" id="41967086"/>
<comment type="similarity">
    <text evidence="1">Belongs to the oxygen-dependent FAD-linked oxidoreductase family.</text>
</comment>
<evidence type="ECO:0000256" key="2">
    <source>
        <dbReference type="ARBA" id="ARBA00022630"/>
    </source>
</evidence>
<dbReference type="KEGG" id="pgri:PgNI_12227"/>
<keyword evidence="5" id="KW-1185">Reference proteome</keyword>